<dbReference type="InterPro" id="IPR052341">
    <property type="entry name" value="LOG_family_nucleotidases"/>
</dbReference>
<dbReference type="EMBL" id="JACHFV010000008">
    <property type="protein sequence ID" value="MBB5295744.1"/>
    <property type="molecule type" value="Genomic_DNA"/>
</dbReference>
<dbReference type="Proteomes" id="UP000536909">
    <property type="component" value="Unassembled WGS sequence"/>
</dbReference>
<gene>
    <name evidence="3" type="ORF">HNQ10_002583</name>
</gene>
<organism evidence="3 4">
    <name type="scientific">Deinococcus metallilatus</name>
    <dbReference type="NCBI Taxonomy" id="1211322"/>
    <lineage>
        <taxon>Bacteria</taxon>
        <taxon>Thermotogati</taxon>
        <taxon>Deinococcota</taxon>
        <taxon>Deinococci</taxon>
        <taxon>Deinococcales</taxon>
        <taxon>Deinococcaceae</taxon>
        <taxon>Deinococcus</taxon>
    </lineage>
</organism>
<dbReference type="EC" id="3.2.2.n1" evidence="1"/>
<dbReference type="RefSeq" id="WP_146719877.1">
    <property type="nucleotide sequence ID" value="NZ_BSUI01000005.1"/>
</dbReference>
<reference evidence="3 4" key="1">
    <citation type="submission" date="2020-08" db="EMBL/GenBank/DDBJ databases">
        <title>Genomic Encyclopedia of Type Strains, Phase IV (KMG-IV): sequencing the most valuable type-strain genomes for metagenomic binning, comparative biology and taxonomic classification.</title>
        <authorList>
            <person name="Goeker M."/>
        </authorList>
    </citation>
    <scope>NUCLEOTIDE SEQUENCE [LARGE SCALE GENOMIC DNA]</scope>
    <source>
        <strain evidence="3 4">DSM 105434</strain>
    </source>
</reference>
<evidence type="ECO:0000256" key="1">
    <source>
        <dbReference type="RuleBase" id="RU363015"/>
    </source>
</evidence>
<keyword evidence="4" id="KW-1185">Reference proteome</keyword>
<evidence type="ECO:0000313" key="3">
    <source>
        <dbReference type="EMBL" id="MBB5295744.1"/>
    </source>
</evidence>
<keyword evidence="1" id="KW-0378">Hydrolase</keyword>
<accession>A0ABR6MUY4</accession>
<protein>
    <recommendedName>
        <fullName evidence="1">Cytokinin riboside 5'-monophosphate phosphoribohydrolase</fullName>
        <ecNumber evidence="1">3.2.2.n1</ecNumber>
    </recommendedName>
</protein>
<dbReference type="InterPro" id="IPR031100">
    <property type="entry name" value="LOG_fam"/>
</dbReference>
<sequence length="243" mass="27045">MTLDPPEHHYELDRMAEDSWRMFRILGEFAIGFDRLAHLRVPAVTVFGSARTAITDRYYGLAEELGRELAQAGFAVMTGGGPGIMQAANKGAYEAGGVSVGLNIILPQEQRPNPYQTLSLNFEYFHARKVMLAKYASAFVVFPGGFGTLDEFAEVLTLVQTRKMHPLPIYLVGEEYWRGLVDWFARTLVTEGAIAPDDLKLFKVVDDVTAIPGDVHRYHDPAVNDGFKRPTPEDRARARGEVA</sequence>
<dbReference type="InterPro" id="IPR005269">
    <property type="entry name" value="LOG"/>
</dbReference>
<dbReference type="PANTHER" id="PTHR43393:SF2">
    <property type="entry name" value="CYTOKININ RIBOSIDE 5'-MONOPHOSPHATE PHOSPHORIBOHYDROLASE"/>
    <property type="match status" value="1"/>
</dbReference>
<keyword evidence="1" id="KW-0203">Cytokinin biosynthesis</keyword>
<proteinExistence type="inferred from homology"/>
<evidence type="ECO:0000256" key="2">
    <source>
        <dbReference type="SAM" id="MobiDB-lite"/>
    </source>
</evidence>
<comment type="caution">
    <text evidence="3">The sequence shown here is derived from an EMBL/GenBank/DDBJ whole genome shotgun (WGS) entry which is preliminary data.</text>
</comment>
<dbReference type="Gene3D" id="3.40.50.450">
    <property type="match status" value="1"/>
</dbReference>
<name>A0ABR6MUY4_9DEIO</name>
<dbReference type="NCBIfam" id="TIGR00730">
    <property type="entry name" value="Rossman fold protein, TIGR00730 family"/>
    <property type="match status" value="1"/>
</dbReference>
<evidence type="ECO:0000313" key="4">
    <source>
        <dbReference type="Proteomes" id="UP000536909"/>
    </source>
</evidence>
<dbReference type="Pfam" id="PF03641">
    <property type="entry name" value="Lysine_decarbox"/>
    <property type="match status" value="1"/>
</dbReference>
<feature type="region of interest" description="Disordered" evidence="2">
    <location>
        <begin position="222"/>
        <end position="243"/>
    </location>
</feature>
<comment type="similarity">
    <text evidence="1">Belongs to the LOG family.</text>
</comment>
<dbReference type="PANTHER" id="PTHR43393">
    <property type="entry name" value="CYTOKININ RIBOSIDE 5'-MONOPHOSPHATE PHOSPHORIBOHYDROLASE"/>
    <property type="match status" value="1"/>
</dbReference>
<dbReference type="SUPFAM" id="SSF102405">
    <property type="entry name" value="MCP/YpsA-like"/>
    <property type="match status" value="1"/>
</dbReference>